<feature type="transmembrane region" description="Helical" evidence="1">
    <location>
        <begin position="29"/>
        <end position="51"/>
    </location>
</feature>
<feature type="transmembrane region" description="Helical" evidence="1">
    <location>
        <begin position="72"/>
        <end position="97"/>
    </location>
</feature>
<feature type="transmembrane region" description="Helical" evidence="1">
    <location>
        <begin position="117"/>
        <end position="142"/>
    </location>
</feature>
<dbReference type="Proteomes" id="UP000558113">
    <property type="component" value="Unassembled WGS sequence"/>
</dbReference>
<keyword evidence="3" id="KW-1185">Reference proteome</keyword>
<name>A0A7X4YTN2_9BACL</name>
<feature type="transmembrane region" description="Helical" evidence="1">
    <location>
        <begin position="5"/>
        <end position="23"/>
    </location>
</feature>
<dbReference type="EMBL" id="JAAAMU010000018">
    <property type="protein sequence ID" value="NBC72313.1"/>
    <property type="molecule type" value="Genomic_DNA"/>
</dbReference>
<sequence length="231" mass="26484">MTRSFFFVGLVMNLMILSLTLFITHGDNLYPFIPLLAVVALHVFYLPLFLFTSLRTEAGHLHLWLHNPQSAAALLLSKILNGLIMTIISLIVLYAMAGLLLISRFHLIEPHWTDTWMAGWLIFVHVILISVGIGVWVILLWSLYHALKYRIGRWNWLVILAAVILPSWIGSLFDSSSLYKMLTQWGSLEMNFPTFSIDPIPAYAGEYLYHFIITVGLFYLSAWIMDRKAEV</sequence>
<proteinExistence type="predicted"/>
<feature type="transmembrane region" description="Helical" evidence="1">
    <location>
        <begin position="154"/>
        <end position="173"/>
    </location>
</feature>
<accession>A0A7X4YTN2</accession>
<gene>
    <name evidence="2" type="ORF">GT003_25230</name>
</gene>
<keyword evidence="1" id="KW-0472">Membrane</keyword>
<evidence type="ECO:0000313" key="3">
    <source>
        <dbReference type="Proteomes" id="UP000558113"/>
    </source>
</evidence>
<keyword evidence="1" id="KW-0812">Transmembrane</keyword>
<dbReference type="OrthoDB" id="1786466at2"/>
<feature type="transmembrane region" description="Helical" evidence="1">
    <location>
        <begin position="207"/>
        <end position="225"/>
    </location>
</feature>
<comment type="caution">
    <text evidence="2">The sequence shown here is derived from an EMBL/GenBank/DDBJ whole genome shotgun (WGS) entry which is preliminary data.</text>
</comment>
<dbReference type="AlphaFoldDB" id="A0A7X4YTN2"/>
<protein>
    <submittedName>
        <fullName evidence="2">Uncharacterized protein</fullName>
    </submittedName>
</protein>
<evidence type="ECO:0000256" key="1">
    <source>
        <dbReference type="SAM" id="Phobius"/>
    </source>
</evidence>
<reference evidence="2 3" key="1">
    <citation type="submission" date="2020-01" db="EMBL/GenBank/DDBJ databases">
        <title>Paenibacillus soybeanensis sp. nov. isolated from the nodules of soybean (Glycine max(L.) Merr).</title>
        <authorList>
            <person name="Wang H."/>
        </authorList>
    </citation>
    <scope>NUCLEOTIDE SEQUENCE [LARGE SCALE GENOMIC DNA]</scope>
    <source>
        <strain evidence="2 3">DSM 23054</strain>
    </source>
</reference>
<dbReference type="RefSeq" id="WP_161703179.1">
    <property type="nucleotide sequence ID" value="NZ_JAAAMU010000018.1"/>
</dbReference>
<keyword evidence="1" id="KW-1133">Transmembrane helix</keyword>
<evidence type="ECO:0000313" key="2">
    <source>
        <dbReference type="EMBL" id="NBC72313.1"/>
    </source>
</evidence>
<organism evidence="2 3">
    <name type="scientific">Paenibacillus sacheonensis</name>
    <dbReference type="NCBI Taxonomy" id="742054"/>
    <lineage>
        <taxon>Bacteria</taxon>
        <taxon>Bacillati</taxon>
        <taxon>Bacillota</taxon>
        <taxon>Bacilli</taxon>
        <taxon>Bacillales</taxon>
        <taxon>Paenibacillaceae</taxon>
        <taxon>Paenibacillus</taxon>
    </lineage>
</organism>